<feature type="domain" description="Agenet-like" evidence="8">
    <location>
        <begin position="47"/>
        <end position="99"/>
    </location>
</feature>
<dbReference type="GO" id="GO:0099577">
    <property type="term" value="P:regulation of translation at presynapse, modulating synaptic transmission"/>
    <property type="evidence" value="ECO:0007669"/>
    <property type="project" value="TreeGrafter"/>
</dbReference>
<dbReference type="GO" id="GO:0051028">
    <property type="term" value="P:mRNA transport"/>
    <property type="evidence" value="ECO:0007669"/>
    <property type="project" value="TreeGrafter"/>
</dbReference>
<name>A0A8C7MWQ5_ONCKI</name>
<dbReference type="GO" id="GO:0048170">
    <property type="term" value="P:positive regulation of long-term neuronal synaptic plasticity"/>
    <property type="evidence" value="ECO:0007669"/>
    <property type="project" value="TreeGrafter"/>
</dbReference>
<evidence type="ECO:0000313" key="9">
    <source>
        <dbReference type="Ensembl" id="ENSOKIP00005083957.1"/>
    </source>
</evidence>
<dbReference type="SMART" id="SM00322">
    <property type="entry name" value="KH"/>
    <property type="match status" value="2"/>
</dbReference>
<dbReference type="FunFam" id="2.30.30.140:FF:000001">
    <property type="entry name" value="Fragile X mental retardation 1, isoform CRA_e"/>
    <property type="match status" value="1"/>
</dbReference>
<evidence type="ECO:0000256" key="2">
    <source>
        <dbReference type="ARBA" id="ARBA00006633"/>
    </source>
</evidence>
<protein>
    <submittedName>
        <fullName evidence="9">FMR1 autosomal homolog 2</fullName>
    </submittedName>
</protein>
<dbReference type="CDD" id="cd20476">
    <property type="entry name" value="Tudor_Agenet_FXR2_rpt2"/>
    <property type="match status" value="1"/>
</dbReference>
<dbReference type="FunFam" id="3.30.1370.10:FF:000004">
    <property type="entry name" value="Fragile X mental retardation 1, isoform CRA_e"/>
    <property type="match status" value="1"/>
</dbReference>
<dbReference type="InterPro" id="IPR040472">
    <property type="entry name" value="FMRP_KH0"/>
</dbReference>
<sequence length="589" mass="65609">MADRCVFDCLASLPVPLKSWQPERQLPFSDVRLPPPADYHKDIGEGEEVEVYSRANEQEPCGWWLARVRMMKGEFYVIEYAACDATYNEIVTHERIRPVNPNSPSSRNSFHKVPIAVPEDLRDICANDNIHKDFRKAIGANCIFYSAASHELTVLSTNETSVKRAALLSDMHFRSIRTKLMLMSRNEEATKHLETSKQLASAYQEEVKVREDLMGLAIGSHGANIQQARKVPGVTAIELEEESCTFRIYGETPEAVKLARVFLEFKEDYFQVPRNLVGKVIGKNGKVIQEIVDKSGVVRVRIEGDNDKKLPREEGMVPFVFVGTKENISNAQALLEYHVAYLQEVEQLRLERLQIDEQLRQIGVGYRAPPSRVGGTGPGDREKGYLTDESSNSTNLHTSRIYGGRGRGRRPSNSQYSGYGTNSEQSNASEPEDLNERDQRPRGVGGDERGSRRGGRGRGSNTGRGRGGPASRPSNSISSVLKDPDSNPFSLLEGESEQGDTDASEGVGEVDLRRRSRRRRNDQEPSVMDAAATESDSQAGPNENGLVTVADYISRAESQSRQTLPQETLAVKNKRQACYVTYPGLNVSW</sequence>
<evidence type="ECO:0000256" key="1">
    <source>
        <dbReference type="ARBA" id="ARBA00004331"/>
    </source>
</evidence>
<dbReference type="GO" id="GO:0043005">
    <property type="term" value="C:neuron projection"/>
    <property type="evidence" value="ECO:0007669"/>
    <property type="project" value="TreeGrafter"/>
</dbReference>
<dbReference type="InterPro" id="IPR036612">
    <property type="entry name" value="KH_dom_type_1_sf"/>
</dbReference>
<dbReference type="InterPro" id="IPR040148">
    <property type="entry name" value="FMR1"/>
</dbReference>
<feature type="compositionally biased region" description="Polar residues" evidence="7">
    <location>
        <begin position="388"/>
        <end position="398"/>
    </location>
</feature>
<dbReference type="GO" id="GO:0003730">
    <property type="term" value="F:mRNA 3'-UTR binding"/>
    <property type="evidence" value="ECO:0007669"/>
    <property type="project" value="TreeGrafter"/>
</dbReference>
<dbReference type="PROSITE" id="PS50084">
    <property type="entry name" value="KH_TYPE_1"/>
    <property type="match status" value="2"/>
</dbReference>
<dbReference type="Pfam" id="PF12235">
    <property type="entry name" value="FXMRP1_C_core"/>
    <property type="match status" value="1"/>
</dbReference>
<dbReference type="Proteomes" id="UP000694557">
    <property type="component" value="Unassembled WGS sequence"/>
</dbReference>
<dbReference type="GO" id="GO:0045727">
    <property type="term" value="P:positive regulation of translation"/>
    <property type="evidence" value="ECO:0007669"/>
    <property type="project" value="TreeGrafter"/>
</dbReference>
<keyword evidence="10" id="KW-1185">Reference proteome</keyword>
<dbReference type="InterPro" id="IPR041560">
    <property type="entry name" value="Tudor_FRM1"/>
</dbReference>
<dbReference type="PANTHER" id="PTHR10603:SF3">
    <property type="entry name" value="RNA-BINDING PROTEIN FXR2"/>
    <property type="match status" value="1"/>
</dbReference>
<dbReference type="Pfam" id="PF17904">
    <property type="entry name" value="KH_9"/>
    <property type="match status" value="1"/>
</dbReference>
<keyword evidence="5 6" id="KW-0694">RNA-binding</keyword>
<dbReference type="GO" id="GO:0043488">
    <property type="term" value="P:regulation of mRNA stability"/>
    <property type="evidence" value="ECO:0007669"/>
    <property type="project" value="TreeGrafter"/>
</dbReference>
<evidence type="ECO:0000256" key="5">
    <source>
        <dbReference type="ARBA" id="ARBA00022884"/>
    </source>
</evidence>
<reference evidence="9" key="2">
    <citation type="submission" date="2025-09" db="UniProtKB">
        <authorList>
            <consortium name="Ensembl"/>
        </authorList>
    </citation>
    <scope>IDENTIFICATION</scope>
</reference>
<evidence type="ECO:0000256" key="7">
    <source>
        <dbReference type="SAM" id="MobiDB-lite"/>
    </source>
</evidence>
<dbReference type="CDD" id="cd22511">
    <property type="entry name" value="KH_I_FXR2_rpt3"/>
    <property type="match status" value="1"/>
</dbReference>
<feature type="compositionally biased region" description="Polar residues" evidence="7">
    <location>
        <begin position="411"/>
        <end position="429"/>
    </location>
</feature>
<dbReference type="InterPro" id="IPR032172">
    <property type="entry name" value="FXR1_C1"/>
</dbReference>
<comment type="subcellular location">
    <subcellularLocation>
        <location evidence="1">Cytoplasm</location>
        <location evidence="1">Cytoplasmic ribonucleoprotein granule</location>
    </subcellularLocation>
</comment>
<dbReference type="PROSITE" id="PS51641">
    <property type="entry name" value="AGENET_LIKE"/>
    <property type="match status" value="1"/>
</dbReference>
<dbReference type="FunFam" id="3.30.1370.10:FF:000017">
    <property type="entry name" value="Fragile X mental retardation syndrome-related protein 1"/>
    <property type="match status" value="1"/>
</dbReference>
<feature type="compositionally biased region" description="Basic and acidic residues" evidence="7">
    <location>
        <begin position="434"/>
        <end position="451"/>
    </location>
</feature>
<comment type="similarity">
    <text evidence="2">Belongs to the FMR1 family.</text>
</comment>
<dbReference type="Pfam" id="PF05641">
    <property type="entry name" value="Agenet"/>
    <property type="match status" value="1"/>
</dbReference>
<evidence type="ECO:0000256" key="4">
    <source>
        <dbReference type="ARBA" id="ARBA00022737"/>
    </source>
</evidence>
<dbReference type="GO" id="GO:0005634">
    <property type="term" value="C:nucleus"/>
    <property type="evidence" value="ECO:0007669"/>
    <property type="project" value="TreeGrafter"/>
</dbReference>
<dbReference type="GO" id="GO:0048513">
    <property type="term" value="P:animal organ development"/>
    <property type="evidence" value="ECO:0007669"/>
    <property type="project" value="TreeGrafter"/>
</dbReference>
<feature type="region of interest" description="Disordered" evidence="7">
    <location>
        <begin position="366"/>
        <end position="545"/>
    </location>
</feature>
<keyword evidence="3" id="KW-0963">Cytoplasm</keyword>
<dbReference type="Gene3D" id="2.30.30.140">
    <property type="match status" value="1"/>
</dbReference>
<dbReference type="InterPro" id="IPR008395">
    <property type="entry name" value="Agenet-like_dom"/>
</dbReference>
<dbReference type="GO" id="GO:0010494">
    <property type="term" value="C:cytoplasmic stress granule"/>
    <property type="evidence" value="ECO:0007669"/>
    <property type="project" value="TreeGrafter"/>
</dbReference>
<dbReference type="InterPro" id="IPR004087">
    <property type="entry name" value="KH_dom"/>
</dbReference>
<dbReference type="InterPro" id="IPR004088">
    <property type="entry name" value="KH_dom_type_1"/>
</dbReference>
<dbReference type="GO" id="GO:0098793">
    <property type="term" value="C:presynapse"/>
    <property type="evidence" value="ECO:0007669"/>
    <property type="project" value="GOC"/>
</dbReference>
<dbReference type="GO" id="GO:0045182">
    <property type="term" value="F:translation regulator activity"/>
    <property type="evidence" value="ECO:0007669"/>
    <property type="project" value="TreeGrafter"/>
</dbReference>
<dbReference type="SUPFAM" id="SSF54791">
    <property type="entry name" value="Eukaryotic type KH-domain (KH-domain type I)"/>
    <property type="match status" value="2"/>
</dbReference>
<evidence type="ECO:0000313" key="10">
    <source>
        <dbReference type="Proteomes" id="UP000694557"/>
    </source>
</evidence>
<proteinExistence type="inferred from homology"/>
<dbReference type="Pfam" id="PF16096">
    <property type="entry name" value="FXR_C1"/>
    <property type="match status" value="1"/>
</dbReference>
<feature type="compositionally biased region" description="Acidic residues" evidence="7">
    <location>
        <begin position="494"/>
        <end position="503"/>
    </location>
</feature>
<dbReference type="InterPro" id="IPR022034">
    <property type="entry name" value="FMR1-like_C_core"/>
</dbReference>
<evidence type="ECO:0000256" key="3">
    <source>
        <dbReference type="ARBA" id="ARBA00022490"/>
    </source>
</evidence>
<dbReference type="Ensembl" id="ENSOKIT00005089654.1">
    <property type="protein sequence ID" value="ENSOKIP00005083957.1"/>
    <property type="gene ID" value="ENSOKIG00005034803.1"/>
</dbReference>
<evidence type="ECO:0000259" key="8">
    <source>
        <dbReference type="PROSITE" id="PS51641"/>
    </source>
</evidence>
<gene>
    <name evidence="9" type="primary">FXR2</name>
    <name evidence="9" type="synonym">LOC109906452</name>
</gene>
<accession>A0A8C7MWQ5</accession>
<feature type="compositionally biased region" description="Gly residues" evidence="7">
    <location>
        <begin position="457"/>
        <end position="468"/>
    </location>
</feature>
<dbReference type="Pfam" id="PF00013">
    <property type="entry name" value="KH_1"/>
    <property type="match status" value="2"/>
</dbReference>
<reference evidence="9" key="1">
    <citation type="submission" date="2025-08" db="UniProtKB">
        <authorList>
            <consortium name="Ensembl"/>
        </authorList>
    </citation>
    <scope>IDENTIFICATION</scope>
</reference>
<keyword evidence="4" id="KW-0677">Repeat</keyword>
<dbReference type="Gene3D" id="3.30.1370.10">
    <property type="entry name" value="K Homology domain, type 1"/>
    <property type="match status" value="2"/>
</dbReference>
<organism evidence="9 10">
    <name type="scientific">Oncorhynchus kisutch</name>
    <name type="common">Coho salmon</name>
    <name type="synonym">Salmo kisutch</name>
    <dbReference type="NCBI Taxonomy" id="8019"/>
    <lineage>
        <taxon>Eukaryota</taxon>
        <taxon>Metazoa</taxon>
        <taxon>Chordata</taxon>
        <taxon>Craniata</taxon>
        <taxon>Vertebrata</taxon>
        <taxon>Euteleostomi</taxon>
        <taxon>Actinopterygii</taxon>
        <taxon>Neopterygii</taxon>
        <taxon>Teleostei</taxon>
        <taxon>Protacanthopterygii</taxon>
        <taxon>Salmoniformes</taxon>
        <taxon>Salmonidae</taxon>
        <taxon>Salmoninae</taxon>
        <taxon>Oncorhynchus</taxon>
    </lineage>
</organism>
<dbReference type="GeneTree" id="ENSGT00950000183189"/>
<dbReference type="InterPro" id="IPR047420">
    <property type="entry name" value="Tudor_Agenet_FXR2_rpt2"/>
</dbReference>
<evidence type="ECO:0000256" key="6">
    <source>
        <dbReference type="PROSITE-ProRule" id="PRU00117"/>
    </source>
</evidence>
<dbReference type="PANTHER" id="PTHR10603">
    <property type="entry name" value="FRAGILE X MENTAL RETARDATION SYNDROME-RELATED PROTEIN"/>
    <property type="match status" value="1"/>
</dbReference>
<dbReference type="AlphaFoldDB" id="A0A8C7MWQ5"/>